<proteinExistence type="predicted"/>
<evidence type="ECO:0000313" key="1">
    <source>
        <dbReference type="EMBL" id="EJK54607.1"/>
    </source>
</evidence>
<feature type="non-terminal residue" evidence="1">
    <location>
        <position position="1"/>
    </location>
</feature>
<gene>
    <name evidence="1" type="ORF">THAOC_25746</name>
</gene>
<dbReference type="Proteomes" id="UP000266841">
    <property type="component" value="Unassembled WGS sequence"/>
</dbReference>
<accession>K0S6Y4</accession>
<name>K0S6Y4_THAOC</name>
<sequence length="59" mass="6680">LGVTINQLEGIYNWAVASHRVPKNGNFVRTKRWTVRLLLKEDEQDDADEAAGNGLRDDN</sequence>
<protein>
    <submittedName>
        <fullName evidence="1">Uncharacterized protein</fullName>
    </submittedName>
</protein>
<organism evidence="1 2">
    <name type="scientific">Thalassiosira oceanica</name>
    <name type="common">Marine diatom</name>
    <dbReference type="NCBI Taxonomy" id="159749"/>
    <lineage>
        <taxon>Eukaryota</taxon>
        <taxon>Sar</taxon>
        <taxon>Stramenopiles</taxon>
        <taxon>Ochrophyta</taxon>
        <taxon>Bacillariophyta</taxon>
        <taxon>Coscinodiscophyceae</taxon>
        <taxon>Thalassiosirophycidae</taxon>
        <taxon>Thalassiosirales</taxon>
        <taxon>Thalassiosiraceae</taxon>
        <taxon>Thalassiosira</taxon>
    </lineage>
</organism>
<reference evidence="1 2" key="1">
    <citation type="journal article" date="2012" name="Genome Biol.">
        <title>Genome and low-iron response of an oceanic diatom adapted to chronic iron limitation.</title>
        <authorList>
            <person name="Lommer M."/>
            <person name="Specht M."/>
            <person name="Roy A.S."/>
            <person name="Kraemer L."/>
            <person name="Andreson R."/>
            <person name="Gutowska M.A."/>
            <person name="Wolf J."/>
            <person name="Bergner S.V."/>
            <person name="Schilhabel M.B."/>
            <person name="Klostermeier U.C."/>
            <person name="Beiko R.G."/>
            <person name="Rosenstiel P."/>
            <person name="Hippler M."/>
            <person name="Laroche J."/>
        </authorList>
    </citation>
    <scope>NUCLEOTIDE SEQUENCE [LARGE SCALE GENOMIC DNA]</scope>
    <source>
        <strain evidence="1 2">CCMP1005</strain>
    </source>
</reference>
<dbReference type="AlphaFoldDB" id="K0S6Y4"/>
<evidence type="ECO:0000313" key="2">
    <source>
        <dbReference type="Proteomes" id="UP000266841"/>
    </source>
</evidence>
<keyword evidence="2" id="KW-1185">Reference proteome</keyword>
<dbReference type="EMBL" id="AGNL01035579">
    <property type="protein sequence ID" value="EJK54607.1"/>
    <property type="molecule type" value="Genomic_DNA"/>
</dbReference>
<comment type="caution">
    <text evidence="1">The sequence shown here is derived from an EMBL/GenBank/DDBJ whole genome shotgun (WGS) entry which is preliminary data.</text>
</comment>